<dbReference type="GeneID" id="19176312"/>
<dbReference type="EMBL" id="AMGW01000001">
    <property type="protein sequence ID" value="EXJ65360.1"/>
    <property type="molecule type" value="Genomic_DNA"/>
</dbReference>
<dbReference type="RefSeq" id="XP_007753927.1">
    <property type="nucleotide sequence ID" value="XM_007755737.1"/>
</dbReference>
<keyword evidence="2" id="KW-1185">Reference proteome</keyword>
<dbReference type="OrthoDB" id="4158067at2759"/>
<protein>
    <submittedName>
        <fullName evidence="1">Uncharacterized protein</fullName>
    </submittedName>
</protein>
<reference evidence="1 2" key="1">
    <citation type="submission" date="2013-03" db="EMBL/GenBank/DDBJ databases">
        <title>The Genome Sequence of Cladophialophora yegresii CBS 114405.</title>
        <authorList>
            <consortium name="The Broad Institute Genomics Platform"/>
            <person name="Cuomo C."/>
            <person name="de Hoog S."/>
            <person name="Gorbushina A."/>
            <person name="Walker B."/>
            <person name="Young S.K."/>
            <person name="Zeng Q."/>
            <person name="Gargeya S."/>
            <person name="Fitzgerald M."/>
            <person name="Haas B."/>
            <person name="Abouelleil A."/>
            <person name="Allen A.W."/>
            <person name="Alvarado L."/>
            <person name="Arachchi H.M."/>
            <person name="Berlin A.M."/>
            <person name="Chapman S.B."/>
            <person name="Gainer-Dewar J."/>
            <person name="Goldberg J."/>
            <person name="Griggs A."/>
            <person name="Gujja S."/>
            <person name="Hansen M."/>
            <person name="Howarth C."/>
            <person name="Imamovic A."/>
            <person name="Ireland A."/>
            <person name="Larimer J."/>
            <person name="McCowan C."/>
            <person name="Murphy C."/>
            <person name="Pearson M."/>
            <person name="Poon T.W."/>
            <person name="Priest M."/>
            <person name="Roberts A."/>
            <person name="Saif S."/>
            <person name="Shea T."/>
            <person name="Sisk P."/>
            <person name="Sykes S."/>
            <person name="Wortman J."/>
            <person name="Nusbaum C."/>
            <person name="Birren B."/>
        </authorList>
    </citation>
    <scope>NUCLEOTIDE SEQUENCE [LARGE SCALE GENOMIC DNA]</scope>
    <source>
        <strain evidence="1 2">CBS 114405</strain>
    </source>
</reference>
<evidence type="ECO:0000313" key="1">
    <source>
        <dbReference type="EMBL" id="EXJ65360.1"/>
    </source>
</evidence>
<dbReference type="AlphaFoldDB" id="W9WK59"/>
<dbReference type="VEuPathDB" id="FungiDB:A1O7_01701"/>
<accession>W9WK59</accession>
<proteinExistence type="predicted"/>
<evidence type="ECO:0000313" key="2">
    <source>
        <dbReference type="Proteomes" id="UP000019473"/>
    </source>
</evidence>
<dbReference type="Proteomes" id="UP000019473">
    <property type="component" value="Unassembled WGS sequence"/>
</dbReference>
<sequence length="98" mass="10859">MSPRSSAGEDMLSTYLYATRSVADRLVDGTRRVLRSDKNKASVNRPTAITQGGQENEKGDDFAVTRLEKEMDKITDRVLLSDAQAYQRGLQDGTLSYA</sequence>
<dbReference type="HOGENOM" id="CLU_162134_1_0_1"/>
<organism evidence="1 2">
    <name type="scientific">Cladophialophora yegresii CBS 114405</name>
    <dbReference type="NCBI Taxonomy" id="1182544"/>
    <lineage>
        <taxon>Eukaryota</taxon>
        <taxon>Fungi</taxon>
        <taxon>Dikarya</taxon>
        <taxon>Ascomycota</taxon>
        <taxon>Pezizomycotina</taxon>
        <taxon>Eurotiomycetes</taxon>
        <taxon>Chaetothyriomycetidae</taxon>
        <taxon>Chaetothyriales</taxon>
        <taxon>Herpotrichiellaceae</taxon>
        <taxon>Cladophialophora</taxon>
    </lineage>
</organism>
<comment type="caution">
    <text evidence="1">The sequence shown here is derived from an EMBL/GenBank/DDBJ whole genome shotgun (WGS) entry which is preliminary data.</text>
</comment>
<gene>
    <name evidence="1" type="ORF">A1O7_01701</name>
</gene>
<name>W9WK59_9EURO</name>